<proteinExistence type="predicted"/>
<name>A0AAU9TSN5_EUPED</name>
<keyword evidence="2" id="KW-1185">Reference proteome</keyword>
<organism evidence="1 2">
    <name type="scientific">Euphydryas editha</name>
    <name type="common">Edith's checkerspot</name>
    <dbReference type="NCBI Taxonomy" id="104508"/>
    <lineage>
        <taxon>Eukaryota</taxon>
        <taxon>Metazoa</taxon>
        <taxon>Ecdysozoa</taxon>
        <taxon>Arthropoda</taxon>
        <taxon>Hexapoda</taxon>
        <taxon>Insecta</taxon>
        <taxon>Pterygota</taxon>
        <taxon>Neoptera</taxon>
        <taxon>Endopterygota</taxon>
        <taxon>Lepidoptera</taxon>
        <taxon>Glossata</taxon>
        <taxon>Ditrysia</taxon>
        <taxon>Papilionoidea</taxon>
        <taxon>Nymphalidae</taxon>
        <taxon>Nymphalinae</taxon>
        <taxon>Euphydryas</taxon>
    </lineage>
</organism>
<protein>
    <submittedName>
        <fullName evidence="1">Uncharacterized protein</fullName>
    </submittedName>
</protein>
<comment type="caution">
    <text evidence="1">The sequence shown here is derived from an EMBL/GenBank/DDBJ whole genome shotgun (WGS) entry which is preliminary data.</text>
</comment>
<accession>A0AAU9TSN5</accession>
<evidence type="ECO:0000313" key="2">
    <source>
        <dbReference type="Proteomes" id="UP001153954"/>
    </source>
</evidence>
<evidence type="ECO:0000313" key="1">
    <source>
        <dbReference type="EMBL" id="CAH2090160.1"/>
    </source>
</evidence>
<dbReference type="EMBL" id="CAKOGL010000009">
    <property type="protein sequence ID" value="CAH2090160.1"/>
    <property type="molecule type" value="Genomic_DNA"/>
</dbReference>
<sequence>MESEEPPDGGGGDSICHDIEMSTDDIIGENIKKVLKATKRSQAAAESIVSKRVASSPPTASIQHTYTLPEFNGTKLKYNDSDKGPFIVHVSRVEPDPSAGYTISLLKFAHIIYRNKVSGVLKGGLNQQDATVLLLNLRMLLLPIISSIVHC</sequence>
<gene>
    <name evidence="1" type="ORF">EEDITHA_LOCUS6150</name>
</gene>
<dbReference type="AlphaFoldDB" id="A0AAU9TSN5"/>
<reference evidence="1" key="1">
    <citation type="submission" date="2022-03" db="EMBL/GenBank/DDBJ databases">
        <authorList>
            <person name="Tunstrom K."/>
        </authorList>
    </citation>
    <scope>NUCLEOTIDE SEQUENCE</scope>
</reference>
<dbReference type="Proteomes" id="UP001153954">
    <property type="component" value="Unassembled WGS sequence"/>
</dbReference>